<keyword evidence="1" id="KW-1133">Transmembrane helix</keyword>
<dbReference type="EMBL" id="JAMQKB010000021">
    <property type="protein sequence ID" value="MDC3425790.1"/>
    <property type="molecule type" value="Genomic_DNA"/>
</dbReference>
<dbReference type="AlphaFoldDB" id="A0A9X3WUF1"/>
<protein>
    <recommendedName>
        <fullName evidence="4">DUF4352 domain-containing protein</fullName>
    </recommendedName>
</protein>
<proteinExistence type="predicted"/>
<evidence type="ECO:0000313" key="2">
    <source>
        <dbReference type="EMBL" id="MDC3425790.1"/>
    </source>
</evidence>
<sequence>MNKKSIIVLSVVIVVMISWGVRVYYVNDGIAKEYDIKTYQVLDNVLFDNATYKVIDFRYGAIEEDDSKTIPLTIEMEVQNTSDKSIAISRIIETKLAYGLDFYQTRDGDFDIYELKNLPPKTTTNIKLTYQVKPKYNGKEAKLYIPQDLYGEQVMDKYQTGKRYGIVIQL</sequence>
<comment type="caution">
    <text evidence="2">The sequence shown here is derived from an EMBL/GenBank/DDBJ whole genome shotgun (WGS) entry which is preliminary data.</text>
</comment>
<keyword evidence="1" id="KW-0472">Membrane</keyword>
<evidence type="ECO:0000313" key="3">
    <source>
        <dbReference type="Proteomes" id="UP001145050"/>
    </source>
</evidence>
<evidence type="ECO:0000256" key="1">
    <source>
        <dbReference type="SAM" id="Phobius"/>
    </source>
</evidence>
<accession>A0A9X3WUF1</accession>
<gene>
    <name evidence="2" type="ORF">NC797_14880</name>
</gene>
<name>A0A9X3WUF1_9BACI</name>
<dbReference type="Proteomes" id="UP001145050">
    <property type="component" value="Unassembled WGS sequence"/>
</dbReference>
<dbReference type="RefSeq" id="WP_272437608.1">
    <property type="nucleotide sequence ID" value="NZ_JAMQKB010000021.1"/>
</dbReference>
<evidence type="ECO:0008006" key="4">
    <source>
        <dbReference type="Google" id="ProtNLM"/>
    </source>
</evidence>
<keyword evidence="3" id="KW-1185">Reference proteome</keyword>
<reference evidence="2" key="1">
    <citation type="submission" date="2022-06" db="EMBL/GenBank/DDBJ databases">
        <title>Aquibacillus sp. a new bacterium isolated from soil saline samples.</title>
        <authorList>
            <person name="Galisteo C."/>
            <person name="De La Haba R."/>
            <person name="Sanchez-Porro C."/>
            <person name="Ventosa A."/>
        </authorList>
    </citation>
    <scope>NUCLEOTIDE SEQUENCE</scope>
    <source>
        <strain evidence="2">3ASR75-11</strain>
    </source>
</reference>
<organism evidence="2 3">
    <name type="scientific">Terrihalobacillus insolitus</name>
    <dbReference type="NCBI Taxonomy" id="2950438"/>
    <lineage>
        <taxon>Bacteria</taxon>
        <taxon>Bacillati</taxon>
        <taxon>Bacillota</taxon>
        <taxon>Bacilli</taxon>
        <taxon>Bacillales</taxon>
        <taxon>Bacillaceae</taxon>
        <taxon>Terrihalobacillus</taxon>
    </lineage>
</organism>
<keyword evidence="1" id="KW-0812">Transmembrane</keyword>
<feature type="transmembrane region" description="Helical" evidence="1">
    <location>
        <begin position="6"/>
        <end position="25"/>
    </location>
</feature>